<dbReference type="AlphaFoldDB" id="A0A9N8EUY4"/>
<dbReference type="EMBL" id="CAICTM010001690">
    <property type="protein sequence ID" value="CAB9525554.1"/>
    <property type="molecule type" value="Genomic_DNA"/>
</dbReference>
<evidence type="ECO:0000313" key="2">
    <source>
        <dbReference type="Proteomes" id="UP001153069"/>
    </source>
</evidence>
<reference evidence="1" key="1">
    <citation type="submission" date="2020-06" db="EMBL/GenBank/DDBJ databases">
        <authorList>
            <consortium name="Plant Systems Biology data submission"/>
        </authorList>
    </citation>
    <scope>NUCLEOTIDE SEQUENCE</scope>
    <source>
        <strain evidence="1">D6</strain>
    </source>
</reference>
<keyword evidence="2" id="KW-1185">Reference proteome</keyword>
<dbReference type="SUPFAM" id="SSF52047">
    <property type="entry name" value="RNI-like"/>
    <property type="match status" value="1"/>
</dbReference>
<accession>A0A9N8EUY4</accession>
<dbReference type="Proteomes" id="UP001153069">
    <property type="component" value="Unassembled WGS sequence"/>
</dbReference>
<protein>
    <submittedName>
        <fullName evidence="1">Uncharacterized protein</fullName>
    </submittedName>
</protein>
<dbReference type="Gene3D" id="3.80.10.10">
    <property type="entry name" value="Ribonuclease Inhibitor"/>
    <property type="match status" value="1"/>
</dbReference>
<evidence type="ECO:0000313" key="1">
    <source>
        <dbReference type="EMBL" id="CAB9525554.1"/>
    </source>
</evidence>
<gene>
    <name evidence="1" type="ORF">SEMRO_1692_G291570.1</name>
</gene>
<dbReference type="OrthoDB" id="258392at2759"/>
<proteinExistence type="predicted"/>
<organism evidence="1 2">
    <name type="scientific">Seminavis robusta</name>
    <dbReference type="NCBI Taxonomy" id="568900"/>
    <lineage>
        <taxon>Eukaryota</taxon>
        <taxon>Sar</taxon>
        <taxon>Stramenopiles</taxon>
        <taxon>Ochrophyta</taxon>
        <taxon>Bacillariophyta</taxon>
        <taxon>Bacillariophyceae</taxon>
        <taxon>Bacillariophycidae</taxon>
        <taxon>Naviculales</taxon>
        <taxon>Naviculaceae</taxon>
        <taxon>Seminavis</taxon>
    </lineage>
</organism>
<dbReference type="InterPro" id="IPR032675">
    <property type="entry name" value="LRR_dom_sf"/>
</dbReference>
<sequence>MNDMNDIMIGDIQVVPVPAVNLRRINTDTLEVLFKAHLYDYYVIDPLDVIHWTEALNNSTSIETVLMEVHPSMFDLPENIYMARFMAALVSLPKLTTLDWRSHNGARMEIPAAFGIFVLRHVVGLTKFCMCRHHLVGTALEFEELARYLEAHHSLSSLQIHTVPEGVICKGPLVHAFSRMPQLKSLDLSCLSVWGMDPPDFGRMFSNPSLQKVVLKDFDLDEQIAPAIVRSLRQRDPSNPLQKLSLDTTGTHKATESAAIAFILSANVPFQLLEMSLGSLRLSDMNVFQTMAQSLRSNSTLQILHLRTDSDISSLSDTVWGPFLGLLEINMSWQAFASSTGSKLEGGFFRRCVQFTTPKLSSC</sequence>
<name>A0A9N8EUY4_9STRA</name>
<comment type="caution">
    <text evidence="1">The sequence shown here is derived from an EMBL/GenBank/DDBJ whole genome shotgun (WGS) entry which is preliminary data.</text>
</comment>